<evidence type="ECO:0000313" key="1">
    <source>
        <dbReference type="EMBL" id="KAI7982443.1"/>
    </source>
</evidence>
<sequence>MRGVSKFTTVALVDTDSKDIQVYVKYFDITLIPSKCSFQETVVWQYYLSLPFLFGGPRVHISMPFTCYSGVQITPSGLVHFMKNKTSLMMWRYATTDFLIHNCHVVILVTSDHERKADSELSFAPGANTKVPIAIYRYVKTESLVSRVNR</sequence>
<comment type="caution">
    <text evidence="1">The sequence shown here is derived from an EMBL/GenBank/DDBJ whole genome shotgun (WGS) entry which is preliminary data.</text>
</comment>
<gene>
    <name evidence="1" type="ORF">LOK49_LG15G01969</name>
</gene>
<dbReference type="Proteomes" id="UP001060215">
    <property type="component" value="Chromosome 11"/>
</dbReference>
<accession>A0ACC0F1I0</accession>
<proteinExistence type="predicted"/>
<name>A0ACC0F1I0_9ERIC</name>
<protein>
    <submittedName>
        <fullName evidence="1">Uncharacterized protein</fullName>
    </submittedName>
</protein>
<reference evidence="1 2" key="1">
    <citation type="journal article" date="2022" name="Plant J.">
        <title>Chromosome-level genome of Camellia lanceoleosa provides a valuable resource for understanding genome evolution and self-incompatibility.</title>
        <authorList>
            <person name="Gong W."/>
            <person name="Xiao S."/>
            <person name="Wang L."/>
            <person name="Liao Z."/>
            <person name="Chang Y."/>
            <person name="Mo W."/>
            <person name="Hu G."/>
            <person name="Li W."/>
            <person name="Zhao G."/>
            <person name="Zhu H."/>
            <person name="Hu X."/>
            <person name="Ji K."/>
            <person name="Xiang X."/>
            <person name="Song Q."/>
            <person name="Yuan D."/>
            <person name="Jin S."/>
            <person name="Zhang L."/>
        </authorList>
    </citation>
    <scope>NUCLEOTIDE SEQUENCE [LARGE SCALE GENOMIC DNA]</scope>
    <source>
        <strain evidence="1">SQ_2022a</strain>
    </source>
</reference>
<evidence type="ECO:0000313" key="2">
    <source>
        <dbReference type="Proteomes" id="UP001060215"/>
    </source>
</evidence>
<keyword evidence="2" id="KW-1185">Reference proteome</keyword>
<organism evidence="1 2">
    <name type="scientific">Camellia lanceoleosa</name>
    <dbReference type="NCBI Taxonomy" id="1840588"/>
    <lineage>
        <taxon>Eukaryota</taxon>
        <taxon>Viridiplantae</taxon>
        <taxon>Streptophyta</taxon>
        <taxon>Embryophyta</taxon>
        <taxon>Tracheophyta</taxon>
        <taxon>Spermatophyta</taxon>
        <taxon>Magnoliopsida</taxon>
        <taxon>eudicotyledons</taxon>
        <taxon>Gunneridae</taxon>
        <taxon>Pentapetalae</taxon>
        <taxon>asterids</taxon>
        <taxon>Ericales</taxon>
        <taxon>Theaceae</taxon>
        <taxon>Camellia</taxon>
    </lineage>
</organism>
<dbReference type="EMBL" id="CM045768">
    <property type="protein sequence ID" value="KAI7982443.1"/>
    <property type="molecule type" value="Genomic_DNA"/>
</dbReference>